<keyword evidence="1" id="KW-0732">Signal</keyword>
<dbReference type="SUPFAM" id="SSF102588">
    <property type="entry name" value="LmbE-like"/>
    <property type="match status" value="1"/>
</dbReference>
<dbReference type="InterPro" id="IPR003737">
    <property type="entry name" value="GlcNAc_PI_deacetylase-related"/>
</dbReference>
<dbReference type="InterPro" id="IPR024078">
    <property type="entry name" value="LmbE-like_dom_sf"/>
</dbReference>
<evidence type="ECO:0000313" key="3">
    <source>
        <dbReference type="Proteomes" id="UP001500582"/>
    </source>
</evidence>
<feature type="signal peptide" evidence="1">
    <location>
        <begin position="1"/>
        <end position="21"/>
    </location>
</feature>
<dbReference type="EMBL" id="BAABFT010000016">
    <property type="protein sequence ID" value="GAA4336061.1"/>
    <property type="molecule type" value="Genomic_DNA"/>
</dbReference>
<dbReference type="RefSeq" id="WP_345213398.1">
    <property type="nucleotide sequence ID" value="NZ_BAABFT010000016.1"/>
</dbReference>
<reference evidence="3" key="1">
    <citation type="journal article" date="2019" name="Int. J. Syst. Evol. Microbiol.">
        <title>The Global Catalogue of Microorganisms (GCM) 10K type strain sequencing project: providing services to taxonomists for standard genome sequencing and annotation.</title>
        <authorList>
            <consortium name="The Broad Institute Genomics Platform"/>
            <consortium name="The Broad Institute Genome Sequencing Center for Infectious Disease"/>
            <person name="Wu L."/>
            <person name="Ma J."/>
        </authorList>
    </citation>
    <scope>NUCLEOTIDE SEQUENCE [LARGE SCALE GENOMIC DNA]</scope>
    <source>
        <strain evidence="3">JCM 17705</strain>
    </source>
</reference>
<dbReference type="PANTHER" id="PTHR12993:SF11">
    <property type="entry name" value="N-ACETYLGLUCOSAMINYL-PHOSPHATIDYLINOSITOL DE-N-ACETYLASE"/>
    <property type="match status" value="1"/>
</dbReference>
<dbReference type="Pfam" id="PF02585">
    <property type="entry name" value="PIG-L"/>
    <property type="match status" value="1"/>
</dbReference>
<dbReference type="InterPro" id="IPR029062">
    <property type="entry name" value="Class_I_gatase-like"/>
</dbReference>
<proteinExistence type="predicted"/>
<sequence length="818" mass="90629">MKRAKLIAALLLTCGRIFAQSAPPADEATIKQDLKKLNVLGSVLYVAAHPDDENTRLLAYLANEKHYRTGYLSLTRGDGGQNLIGNEQSELLGLIRTQELLAARRVDGAEQFFTRANDFGFSKNPEETLKIWDKEKVLGDVVWVIRKFRPDVMICRFPTTGEGGHGHHTTSAILAQEAFSAAADPKRFPEQLKYVQVWQAKRLLWNTFNFGSTNTTAPDQFRIDVGVYNPLLGKGYGEIAAESRSNHKSQGFGAAKQRGQSFEYFKTILGDAPKADLMDGVDTGWGRVKAPALSTEVTTIQKALDGEHPERSVPALIKLYDKVENIKDAYWQQQKTNELKEVIAACAGLWFESYALDPTYAVGDVMRVNSQIINRVDSNIKLANIGIQQSIVGFRGGVALPKNQMKSFESSPVATQLTQPYWLAAPHGIGMYTLPADTLAGNPENPEPPKVTFDFLINGRDLQYERTVLYKYTDPVRGEVYQPIEIAPIVTANIADKVYVFNTQQPQTLQIKLKSFTNATGSISLKPVAGWKISPEKVDFAGKHKGDEWTALFTVTPLSNKSSVSALDAAVEANGKAFSQGILRIKYEHIPNITLFPPAQTRLVNIDLKTAGKNIGYIVGAGDQMPDALRQVGYNVHLLTESEIMNTDLSAYDAIVTGVRAYNVNDRLVYEQPALLNYVKNGGNLVVQYNNNNGLVTSQIGPYPFRPVNQRVTEEDAKVTITDAQNPVLNYPNKITDADFSNWIQERGLYFVSDIDPQYKTPLQMHDTNEGPNNGSLIVADYGKGRFVYTSLAFFRELPTGVPGAYRLFINLLSKPKS</sequence>
<gene>
    <name evidence="2" type="ORF">GCM10023149_44520</name>
</gene>
<dbReference type="Gene3D" id="3.40.50.10320">
    <property type="entry name" value="LmbE-like"/>
    <property type="match status" value="1"/>
</dbReference>
<evidence type="ECO:0000256" key="1">
    <source>
        <dbReference type="SAM" id="SignalP"/>
    </source>
</evidence>
<dbReference type="PANTHER" id="PTHR12993">
    <property type="entry name" value="N-ACETYLGLUCOSAMINYL-PHOSPHATIDYLINOSITOL DE-N-ACETYLASE-RELATED"/>
    <property type="match status" value="1"/>
</dbReference>
<dbReference type="SUPFAM" id="SSF52317">
    <property type="entry name" value="Class I glutamine amidotransferase-like"/>
    <property type="match status" value="1"/>
</dbReference>
<protein>
    <submittedName>
        <fullName evidence="2">PIG-L family deacetylase</fullName>
    </submittedName>
</protein>
<name>A0ABP8H919_9SPHI</name>
<comment type="caution">
    <text evidence="2">The sequence shown here is derived from an EMBL/GenBank/DDBJ whole genome shotgun (WGS) entry which is preliminary data.</text>
</comment>
<keyword evidence="3" id="KW-1185">Reference proteome</keyword>
<organism evidence="2 3">
    <name type="scientific">Mucilaginibacter gynuensis</name>
    <dbReference type="NCBI Taxonomy" id="1302236"/>
    <lineage>
        <taxon>Bacteria</taxon>
        <taxon>Pseudomonadati</taxon>
        <taxon>Bacteroidota</taxon>
        <taxon>Sphingobacteriia</taxon>
        <taxon>Sphingobacteriales</taxon>
        <taxon>Sphingobacteriaceae</taxon>
        <taxon>Mucilaginibacter</taxon>
    </lineage>
</organism>
<dbReference type="Proteomes" id="UP001500582">
    <property type="component" value="Unassembled WGS sequence"/>
</dbReference>
<evidence type="ECO:0000313" key="2">
    <source>
        <dbReference type="EMBL" id="GAA4336061.1"/>
    </source>
</evidence>
<feature type="chain" id="PRO_5045197343" evidence="1">
    <location>
        <begin position="22"/>
        <end position="818"/>
    </location>
</feature>
<accession>A0ABP8H919</accession>